<evidence type="ECO:0000313" key="7">
    <source>
        <dbReference type="EMBL" id="PSR32137.1"/>
    </source>
</evidence>
<protein>
    <recommendedName>
        <fullName evidence="5">Large ribosomal subunit protein uL30</fullName>
    </recommendedName>
</protein>
<gene>
    <name evidence="5" type="primary">rpmD</name>
    <name evidence="7" type="ORF">C7B46_15740</name>
</gene>
<evidence type="ECO:0000259" key="6">
    <source>
        <dbReference type="Pfam" id="PF00327"/>
    </source>
</evidence>
<dbReference type="PANTHER" id="PTHR15892">
    <property type="entry name" value="MITOCHONDRIAL RIBOSOMAL PROTEIN L30"/>
    <property type="match status" value="1"/>
</dbReference>
<evidence type="ECO:0000256" key="3">
    <source>
        <dbReference type="ARBA" id="ARBA00022980"/>
    </source>
</evidence>
<sequence>MAKIKITLVKSPIGYAHDQKDTVKRLGLTKMWRTVEHDDNESIRGMVHKVRHLVKVEEASEGGDNS</sequence>
<reference evidence="7 8" key="1">
    <citation type="journal article" date="2014" name="BMC Genomics">
        <title>Comparison of environmental and isolate Sulfobacillus genomes reveals diverse carbon, sulfur, nitrogen, and hydrogen metabolisms.</title>
        <authorList>
            <person name="Justice N.B."/>
            <person name="Norman A."/>
            <person name="Brown C.T."/>
            <person name="Singh A."/>
            <person name="Thomas B.C."/>
            <person name="Banfield J.F."/>
        </authorList>
    </citation>
    <scope>NUCLEOTIDE SEQUENCE [LARGE SCALE GENOMIC DNA]</scope>
    <source>
        <strain evidence="7">AMDSBA4</strain>
    </source>
</reference>
<dbReference type="Proteomes" id="UP000242972">
    <property type="component" value="Unassembled WGS sequence"/>
</dbReference>
<dbReference type="CDD" id="cd01658">
    <property type="entry name" value="Ribosomal_L30"/>
    <property type="match status" value="1"/>
</dbReference>
<dbReference type="GO" id="GO:0003735">
    <property type="term" value="F:structural constituent of ribosome"/>
    <property type="evidence" value="ECO:0007669"/>
    <property type="project" value="InterPro"/>
</dbReference>
<dbReference type="Pfam" id="PF00327">
    <property type="entry name" value="Ribosomal_L30"/>
    <property type="match status" value="1"/>
</dbReference>
<proteinExistence type="inferred from homology"/>
<dbReference type="GO" id="GO:0006412">
    <property type="term" value="P:translation"/>
    <property type="evidence" value="ECO:0007669"/>
    <property type="project" value="UniProtKB-UniRule"/>
</dbReference>
<dbReference type="AlphaFoldDB" id="A0A2T2XCF6"/>
<evidence type="ECO:0000256" key="1">
    <source>
        <dbReference type="ARBA" id="ARBA00007594"/>
    </source>
</evidence>
<dbReference type="FunFam" id="3.30.1390.20:FF:000001">
    <property type="entry name" value="50S ribosomal protein L30"/>
    <property type="match status" value="1"/>
</dbReference>
<dbReference type="InterPro" id="IPR036919">
    <property type="entry name" value="Ribo_uL30_ferredoxin-like_sf"/>
</dbReference>
<comment type="caution">
    <text evidence="7">The sequence shown here is derived from an EMBL/GenBank/DDBJ whole genome shotgun (WGS) entry which is preliminary data.</text>
</comment>
<evidence type="ECO:0000256" key="5">
    <source>
        <dbReference type="HAMAP-Rule" id="MF_01371"/>
    </source>
</evidence>
<evidence type="ECO:0000256" key="4">
    <source>
        <dbReference type="ARBA" id="ARBA00023274"/>
    </source>
</evidence>
<dbReference type="GO" id="GO:0022625">
    <property type="term" value="C:cytosolic large ribosomal subunit"/>
    <property type="evidence" value="ECO:0007669"/>
    <property type="project" value="TreeGrafter"/>
</dbReference>
<dbReference type="SUPFAM" id="SSF55129">
    <property type="entry name" value="Ribosomal protein L30p/L7e"/>
    <property type="match status" value="1"/>
</dbReference>
<dbReference type="InterPro" id="IPR005996">
    <property type="entry name" value="Ribosomal_uL30_bac-type"/>
</dbReference>
<dbReference type="Gene3D" id="3.30.1390.20">
    <property type="entry name" value="Ribosomal protein L30, ferredoxin-like fold domain"/>
    <property type="match status" value="1"/>
</dbReference>
<keyword evidence="4 5" id="KW-0687">Ribonucleoprotein</keyword>
<name>A0A2T2XCF6_9FIRM</name>
<comment type="similarity">
    <text evidence="1 5">Belongs to the universal ribosomal protein uL30 family.</text>
</comment>
<feature type="domain" description="Large ribosomal subunit protein uL30-like ferredoxin-like fold" evidence="6">
    <location>
        <begin position="4"/>
        <end position="54"/>
    </location>
</feature>
<dbReference type="PIRSF" id="PIRSF002211">
    <property type="entry name" value="Ribosomal_L30_bac-type"/>
    <property type="match status" value="1"/>
</dbReference>
<dbReference type="InterPro" id="IPR016082">
    <property type="entry name" value="Ribosomal_uL30_ferredoxin-like"/>
</dbReference>
<comment type="subunit">
    <text evidence="2 5">Part of the 50S ribosomal subunit.</text>
</comment>
<keyword evidence="3 5" id="KW-0689">Ribosomal protein</keyword>
<dbReference type="NCBIfam" id="TIGR01308">
    <property type="entry name" value="rpmD_bact"/>
    <property type="match status" value="1"/>
</dbReference>
<dbReference type="HAMAP" id="MF_01371_B">
    <property type="entry name" value="Ribosomal_uL30_B"/>
    <property type="match status" value="1"/>
</dbReference>
<evidence type="ECO:0000256" key="2">
    <source>
        <dbReference type="ARBA" id="ARBA00011838"/>
    </source>
</evidence>
<evidence type="ECO:0000313" key="8">
    <source>
        <dbReference type="Proteomes" id="UP000242972"/>
    </source>
</evidence>
<dbReference type="EMBL" id="PXYW01000051">
    <property type="protein sequence ID" value="PSR32137.1"/>
    <property type="molecule type" value="Genomic_DNA"/>
</dbReference>
<organism evidence="7 8">
    <name type="scientific">Sulfobacillus benefaciens</name>
    <dbReference type="NCBI Taxonomy" id="453960"/>
    <lineage>
        <taxon>Bacteria</taxon>
        <taxon>Bacillati</taxon>
        <taxon>Bacillota</taxon>
        <taxon>Clostridia</taxon>
        <taxon>Eubacteriales</taxon>
        <taxon>Clostridiales Family XVII. Incertae Sedis</taxon>
        <taxon>Sulfobacillus</taxon>
    </lineage>
</organism>
<dbReference type="PANTHER" id="PTHR15892:SF2">
    <property type="entry name" value="LARGE RIBOSOMAL SUBUNIT PROTEIN UL30M"/>
    <property type="match status" value="1"/>
</dbReference>
<accession>A0A2T2XCF6</accession>